<dbReference type="Proteomes" id="UP000639338">
    <property type="component" value="Unassembled WGS sequence"/>
</dbReference>
<name>A0A835CLK9_APHGI</name>
<evidence type="ECO:0000313" key="2">
    <source>
        <dbReference type="Proteomes" id="UP000639338"/>
    </source>
</evidence>
<gene>
    <name evidence="1" type="ORF">HCN44_000910</name>
</gene>
<dbReference type="Pfam" id="PF07165">
    <property type="entry name" value="DUF1397"/>
    <property type="match status" value="1"/>
</dbReference>
<accession>A0A835CLK9</accession>
<evidence type="ECO:0000313" key="1">
    <source>
        <dbReference type="EMBL" id="KAF7988337.1"/>
    </source>
</evidence>
<proteinExistence type="predicted"/>
<dbReference type="PANTHER" id="PTHR20997">
    <property type="entry name" value="EG:BACR42I17.2 PROTEIN-RELATED"/>
    <property type="match status" value="1"/>
</dbReference>
<dbReference type="EMBL" id="JACMRX010000005">
    <property type="protein sequence ID" value="KAF7988337.1"/>
    <property type="molecule type" value="Genomic_DNA"/>
</dbReference>
<dbReference type="PANTHER" id="PTHR20997:SF2">
    <property type="entry name" value="EG:BACR42I17.2 PROTEIN-RELATED"/>
    <property type="match status" value="1"/>
</dbReference>
<sequence>MQNNSYSELRTCIENESRSSLMDIYNETIINTEEGLCCEALDSFQRCLNNFTTSLDFCNDGKKNKAFELMEKVEPLVCKDKGKALRGIWNAKQCIKEKAQIEECIWPELMLLLKLVSMSNFLYPTRDYFDLNECSRLEKLETCVIGKLDQCSDETSSYSPSKTAKEIFAVIKNVTSCEHKDFYDVFKI</sequence>
<organism evidence="1 2">
    <name type="scientific">Aphidius gifuensis</name>
    <name type="common">Parasitoid wasp</name>
    <dbReference type="NCBI Taxonomy" id="684658"/>
    <lineage>
        <taxon>Eukaryota</taxon>
        <taxon>Metazoa</taxon>
        <taxon>Ecdysozoa</taxon>
        <taxon>Arthropoda</taxon>
        <taxon>Hexapoda</taxon>
        <taxon>Insecta</taxon>
        <taxon>Pterygota</taxon>
        <taxon>Neoptera</taxon>
        <taxon>Endopterygota</taxon>
        <taxon>Hymenoptera</taxon>
        <taxon>Apocrita</taxon>
        <taxon>Ichneumonoidea</taxon>
        <taxon>Braconidae</taxon>
        <taxon>Aphidiinae</taxon>
        <taxon>Aphidius</taxon>
    </lineage>
</organism>
<keyword evidence="2" id="KW-1185">Reference proteome</keyword>
<reference evidence="1 2" key="1">
    <citation type="submission" date="2020-08" db="EMBL/GenBank/DDBJ databases">
        <title>Aphidius gifuensis genome sequencing and assembly.</title>
        <authorList>
            <person name="Du Z."/>
        </authorList>
    </citation>
    <scope>NUCLEOTIDE SEQUENCE [LARGE SCALE GENOMIC DNA]</scope>
    <source>
        <strain evidence="1">YNYX2018</strain>
        <tissue evidence="1">Adults</tissue>
    </source>
</reference>
<dbReference type="AlphaFoldDB" id="A0A835CLK9"/>
<protein>
    <submittedName>
        <fullName evidence="1">Uncharacterized protein</fullName>
    </submittedName>
</protein>
<comment type="caution">
    <text evidence="1">The sequence shown here is derived from an EMBL/GenBank/DDBJ whole genome shotgun (WGS) entry which is preliminary data.</text>
</comment>
<dbReference type="InterPro" id="IPR009832">
    <property type="entry name" value="DUF1397"/>
</dbReference>